<organism evidence="2 3">
    <name type="scientific">Daphnia galeata</name>
    <dbReference type="NCBI Taxonomy" id="27404"/>
    <lineage>
        <taxon>Eukaryota</taxon>
        <taxon>Metazoa</taxon>
        <taxon>Ecdysozoa</taxon>
        <taxon>Arthropoda</taxon>
        <taxon>Crustacea</taxon>
        <taxon>Branchiopoda</taxon>
        <taxon>Diplostraca</taxon>
        <taxon>Cladocera</taxon>
        <taxon>Anomopoda</taxon>
        <taxon>Daphniidae</taxon>
        <taxon>Daphnia</taxon>
    </lineage>
</organism>
<dbReference type="Proteomes" id="UP000789390">
    <property type="component" value="Unassembled WGS sequence"/>
</dbReference>
<keyword evidence="1" id="KW-0812">Transmembrane</keyword>
<evidence type="ECO:0008006" key="4">
    <source>
        <dbReference type="Google" id="ProtNLM"/>
    </source>
</evidence>
<name>A0A8J2W994_9CRUS</name>
<dbReference type="SUPFAM" id="SSF81321">
    <property type="entry name" value="Family A G protein-coupled receptor-like"/>
    <property type="match status" value="1"/>
</dbReference>
<evidence type="ECO:0000256" key="1">
    <source>
        <dbReference type="SAM" id="Phobius"/>
    </source>
</evidence>
<sequence length="85" mass="9994">MSVNVLPFWLCTFPVSCYAMALYWCVKLEGDCDAVFLTWTYMWDLFLLHSVYNPVAYMSTSTEFRRALLHIARKFINIRNTIANV</sequence>
<feature type="transmembrane region" description="Helical" evidence="1">
    <location>
        <begin position="33"/>
        <end position="52"/>
    </location>
</feature>
<dbReference type="Gene3D" id="1.20.1070.10">
    <property type="entry name" value="Rhodopsin 7-helix transmembrane proteins"/>
    <property type="match status" value="1"/>
</dbReference>
<keyword evidence="1" id="KW-1133">Transmembrane helix</keyword>
<evidence type="ECO:0000313" key="2">
    <source>
        <dbReference type="EMBL" id="CAH0109668.1"/>
    </source>
</evidence>
<feature type="transmembrane region" description="Helical" evidence="1">
    <location>
        <begin position="6"/>
        <end position="26"/>
    </location>
</feature>
<comment type="caution">
    <text evidence="2">The sequence shown here is derived from an EMBL/GenBank/DDBJ whole genome shotgun (WGS) entry which is preliminary data.</text>
</comment>
<keyword evidence="1" id="KW-0472">Membrane</keyword>
<protein>
    <recommendedName>
        <fullName evidence="4">G-protein coupled receptors family 1 profile domain-containing protein</fullName>
    </recommendedName>
</protein>
<accession>A0A8J2W994</accession>
<dbReference type="OrthoDB" id="6346612at2759"/>
<gene>
    <name evidence="2" type="ORF">DGAL_LOCUS13151</name>
</gene>
<dbReference type="EMBL" id="CAKKLH010000294">
    <property type="protein sequence ID" value="CAH0109668.1"/>
    <property type="molecule type" value="Genomic_DNA"/>
</dbReference>
<keyword evidence="3" id="KW-1185">Reference proteome</keyword>
<proteinExistence type="predicted"/>
<evidence type="ECO:0000313" key="3">
    <source>
        <dbReference type="Proteomes" id="UP000789390"/>
    </source>
</evidence>
<reference evidence="2" key="1">
    <citation type="submission" date="2021-11" db="EMBL/GenBank/DDBJ databases">
        <authorList>
            <person name="Schell T."/>
        </authorList>
    </citation>
    <scope>NUCLEOTIDE SEQUENCE</scope>
    <source>
        <strain evidence="2">M5</strain>
    </source>
</reference>
<dbReference type="AlphaFoldDB" id="A0A8J2W994"/>